<dbReference type="STRING" id="1271860.SAMN05216174_101419"/>
<dbReference type="Gene3D" id="3.30.590.20">
    <property type="match status" value="1"/>
</dbReference>
<evidence type="ECO:0000256" key="6">
    <source>
        <dbReference type="PIRNR" id="PIRNR017901"/>
    </source>
</evidence>
<dbReference type="EMBL" id="FMZZ01000001">
    <property type="protein sequence ID" value="SDC18464.1"/>
    <property type="molecule type" value="Genomic_DNA"/>
</dbReference>
<accession>A0A1G6JI95</accession>
<dbReference type="GO" id="GO:0005524">
    <property type="term" value="F:ATP binding"/>
    <property type="evidence" value="ECO:0007669"/>
    <property type="project" value="UniProtKB-UniRule"/>
</dbReference>
<dbReference type="InterPro" id="IPR006336">
    <property type="entry name" value="GCS2"/>
</dbReference>
<evidence type="ECO:0000256" key="4">
    <source>
        <dbReference type="ARBA" id="ARBA00048819"/>
    </source>
</evidence>
<organism evidence="8 9">
    <name type="scientific">Actinokineospora iranica</name>
    <dbReference type="NCBI Taxonomy" id="1271860"/>
    <lineage>
        <taxon>Bacteria</taxon>
        <taxon>Bacillati</taxon>
        <taxon>Actinomycetota</taxon>
        <taxon>Actinomycetes</taxon>
        <taxon>Pseudonocardiales</taxon>
        <taxon>Pseudonocardiaceae</taxon>
        <taxon>Actinokineospora</taxon>
    </lineage>
</organism>
<feature type="region of interest" description="Disordered" evidence="7">
    <location>
        <begin position="79"/>
        <end position="98"/>
    </location>
</feature>
<dbReference type="InterPro" id="IPR035434">
    <property type="entry name" value="GCL_bact_plant"/>
</dbReference>
<reference evidence="9" key="1">
    <citation type="submission" date="2016-10" db="EMBL/GenBank/DDBJ databases">
        <authorList>
            <person name="Varghese N."/>
            <person name="Submissions S."/>
        </authorList>
    </citation>
    <scope>NUCLEOTIDE SEQUENCE [LARGE SCALE GENOMIC DNA]</scope>
    <source>
        <strain evidence="9">IBRC-M 10403</strain>
    </source>
</reference>
<dbReference type="NCBIfam" id="TIGR03444">
    <property type="entry name" value="EgtA_Cys_ligase"/>
    <property type="match status" value="1"/>
</dbReference>
<dbReference type="SUPFAM" id="SSF55931">
    <property type="entry name" value="Glutamine synthetase/guanido kinase"/>
    <property type="match status" value="1"/>
</dbReference>
<gene>
    <name evidence="5" type="primary">egtA</name>
    <name evidence="8" type="ORF">SAMN05216174_101419</name>
</gene>
<proteinExistence type="inferred from homology"/>
<dbReference type="PANTHER" id="PTHR34378:SF1">
    <property type="entry name" value="GLUTAMATE--CYSTEINE LIGASE, CHLOROPLASTIC"/>
    <property type="match status" value="1"/>
</dbReference>
<keyword evidence="1 5" id="KW-0436">Ligase</keyword>
<dbReference type="Pfam" id="PF04107">
    <property type="entry name" value="GCS2"/>
    <property type="match status" value="1"/>
</dbReference>
<keyword evidence="9" id="KW-1185">Reference proteome</keyword>
<dbReference type="InterPro" id="IPR017809">
    <property type="entry name" value="EgtA_Actinobacteria"/>
</dbReference>
<comment type="function">
    <text evidence="5">Catalyzes the synthesis of gamma-glutamylcysteine (gamma-GC). This compound is used as substrate for the biosynthesis of the low-molecular thiol compound ergothioneine.</text>
</comment>
<keyword evidence="3 5" id="KW-0067">ATP-binding</keyword>
<name>A0A1G6JI95_9PSEU</name>
<keyword evidence="2 5" id="KW-0547">Nucleotide-binding</keyword>
<dbReference type="GO" id="GO:0052699">
    <property type="term" value="P:ergothioneine biosynthetic process"/>
    <property type="evidence" value="ECO:0007669"/>
    <property type="project" value="UniProtKB-UniRule"/>
</dbReference>
<dbReference type="UniPathway" id="UPA01014"/>
<dbReference type="HAMAP" id="MF_02034">
    <property type="entry name" value="EgtA"/>
    <property type="match status" value="1"/>
</dbReference>
<evidence type="ECO:0000256" key="1">
    <source>
        <dbReference type="ARBA" id="ARBA00022598"/>
    </source>
</evidence>
<dbReference type="PANTHER" id="PTHR34378">
    <property type="entry name" value="GLUTAMATE--CYSTEINE LIGASE, CHLOROPLASTIC"/>
    <property type="match status" value="1"/>
</dbReference>
<evidence type="ECO:0000256" key="5">
    <source>
        <dbReference type="HAMAP-Rule" id="MF_02034"/>
    </source>
</evidence>
<dbReference type="Proteomes" id="UP000199501">
    <property type="component" value="Unassembled WGS sequence"/>
</dbReference>
<dbReference type="EC" id="6.3.2.2" evidence="5"/>
<evidence type="ECO:0000256" key="3">
    <source>
        <dbReference type="ARBA" id="ARBA00022840"/>
    </source>
</evidence>
<comment type="pathway">
    <text evidence="5">Amino-acid biosynthesis; ergothioneine biosynthesis.</text>
</comment>
<protein>
    <recommendedName>
        <fullName evidence="5">Glutamate--cysteine ligase EgtA</fullName>
        <ecNumber evidence="5">6.3.2.2</ecNumber>
    </recommendedName>
    <alternativeName>
        <fullName evidence="5">Gamma-glutamylcysteine synthase</fullName>
        <shortName evidence="5">GCS</shortName>
        <shortName evidence="5">Gamma-ECS</shortName>
    </alternativeName>
</protein>
<comment type="similarity">
    <text evidence="5 6">Belongs to the glutamate--cysteine ligase type 2 family. EgtA subfamily.</text>
</comment>
<dbReference type="GO" id="GO:0004357">
    <property type="term" value="F:glutamate-cysteine ligase activity"/>
    <property type="evidence" value="ECO:0007669"/>
    <property type="project" value="UniProtKB-UniRule"/>
</dbReference>
<dbReference type="InterPro" id="IPR014746">
    <property type="entry name" value="Gln_synth/guanido_kin_cat_dom"/>
</dbReference>
<evidence type="ECO:0000313" key="9">
    <source>
        <dbReference type="Proteomes" id="UP000199501"/>
    </source>
</evidence>
<dbReference type="AlphaFoldDB" id="A0A1G6JI95"/>
<evidence type="ECO:0000313" key="8">
    <source>
        <dbReference type="EMBL" id="SDC18464.1"/>
    </source>
</evidence>
<evidence type="ECO:0000256" key="7">
    <source>
        <dbReference type="SAM" id="MobiDB-lite"/>
    </source>
</evidence>
<evidence type="ECO:0000256" key="2">
    <source>
        <dbReference type="ARBA" id="ARBA00022741"/>
    </source>
</evidence>
<dbReference type="PIRSF" id="PIRSF017901">
    <property type="entry name" value="GCL"/>
    <property type="match status" value="1"/>
</dbReference>
<sequence>MNRHGKGYSAVTALFESETMEPDRRRLRARVEAEAYVASVCFKHGPPELLGVELEWTVHHRDDPRRPLDPDHIAAALGPHTPRTLRPDSPHLPLPSGSPLTLEPGGQVEISSLPAPAVGSLIDAVATDQRYLTDLLARSGLVLGTQGIDPHRAPRRVLDTPRYAAMERAFAPIGLDGITMMCATAGLQVCVDVGERGDVVARWAAVNSLGPVLVALFANSPRPGWASQRTRTVLGIDPSRARPVPITDDPALTWARHVLDTPLLCVRRPHGPWDAPAGVTFADWIAGALPQPPTLDDLDYHISTLFPPVRPHGYFEVRYLDAQDGMDWITPTALLAGLMAEPGTVDAVVEVCAPVADRWLDAARLGLADAPIALAARRVLDLGVPAVARLGLPPQSHAAVTDHLTRLIAKTTTNGRKS</sequence>
<comment type="catalytic activity">
    <reaction evidence="4 5 6">
        <text>L-cysteine + L-glutamate + ATP = gamma-L-glutamyl-L-cysteine + ADP + phosphate + H(+)</text>
        <dbReference type="Rhea" id="RHEA:13285"/>
        <dbReference type="ChEBI" id="CHEBI:15378"/>
        <dbReference type="ChEBI" id="CHEBI:29985"/>
        <dbReference type="ChEBI" id="CHEBI:30616"/>
        <dbReference type="ChEBI" id="CHEBI:35235"/>
        <dbReference type="ChEBI" id="CHEBI:43474"/>
        <dbReference type="ChEBI" id="CHEBI:58173"/>
        <dbReference type="ChEBI" id="CHEBI:456216"/>
        <dbReference type="EC" id="6.3.2.2"/>
    </reaction>
</comment>
<dbReference type="GO" id="GO:0006750">
    <property type="term" value="P:glutathione biosynthetic process"/>
    <property type="evidence" value="ECO:0007669"/>
    <property type="project" value="UniProtKB-UniRule"/>
</dbReference>